<name>A0ABS5LG10_9BACI</name>
<dbReference type="EMBL" id="JAGVRK010000001">
    <property type="protein sequence ID" value="MBS2969669.1"/>
    <property type="molecule type" value="Genomic_DNA"/>
</dbReference>
<dbReference type="Pfam" id="PF15980">
    <property type="entry name" value="ComGF"/>
    <property type="match status" value="1"/>
</dbReference>
<evidence type="ECO:0000313" key="1">
    <source>
        <dbReference type="EMBL" id="MBS2969669.1"/>
    </source>
</evidence>
<proteinExistence type="predicted"/>
<comment type="caution">
    <text evidence="1">The sequence shown here is derived from an EMBL/GenBank/DDBJ whole genome shotgun (WGS) entry which is preliminary data.</text>
</comment>
<dbReference type="Proteomes" id="UP000682403">
    <property type="component" value="Unassembled WGS sequence"/>
</dbReference>
<organism evidence="1 2">
    <name type="scientific">Metabacillus flavus</name>
    <dbReference type="NCBI Taxonomy" id="2823519"/>
    <lineage>
        <taxon>Bacteria</taxon>
        <taxon>Bacillati</taxon>
        <taxon>Bacillota</taxon>
        <taxon>Bacilli</taxon>
        <taxon>Bacillales</taxon>
        <taxon>Bacillaceae</taxon>
        <taxon>Metabacillus</taxon>
    </lineage>
</organism>
<evidence type="ECO:0000313" key="2">
    <source>
        <dbReference type="Proteomes" id="UP000682403"/>
    </source>
</evidence>
<reference evidence="1 2" key="1">
    <citation type="submission" date="2021-04" db="EMBL/GenBank/DDBJ databases">
        <title>Metabacillus sp. strain KIGAM252 whole genome sequence.</title>
        <authorList>
            <person name="Seo M.-J."/>
            <person name="Cho E.-S."/>
            <person name="Hwang C.Y."/>
            <person name="Yoon D.J."/>
        </authorList>
    </citation>
    <scope>NUCLEOTIDE SEQUENCE [LARGE SCALE GENOMIC DNA]</scope>
    <source>
        <strain evidence="1 2">KIGAM252</strain>
    </source>
</reference>
<gene>
    <name evidence="1" type="ORF">J9317_12930</name>
</gene>
<keyword evidence="2" id="KW-1185">Reference proteome</keyword>
<sequence>MEWEFFSEQATIELKGAESPVINGETLSFTNRLKQKVTYQRYGTYLRRQVNQTGNEIVLQKVEKAEMQVIKNRIVFHVTSKSGKARTLSIRSVNNGAG</sequence>
<dbReference type="InterPro" id="IPR016977">
    <property type="entry name" value="ComGF"/>
</dbReference>
<accession>A0ABS5LG10</accession>
<protein>
    <submittedName>
        <fullName evidence="1">ComGF family competence protein</fullName>
    </submittedName>
</protein>